<keyword evidence="1" id="KW-0175">Coiled coil</keyword>
<dbReference type="AlphaFoldDB" id="A0AA39MR35"/>
<evidence type="ECO:0000313" key="2">
    <source>
        <dbReference type="EMBL" id="KAK0442924.1"/>
    </source>
</evidence>
<keyword evidence="3" id="KW-1185">Reference proteome</keyword>
<reference evidence="2" key="1">
    <citation type="submission" date="2023-06" db="EMBL/GenBank/DDBJ databases">
        <authorList>
            <consortium name="Lawrence Berkeley National Laboratory"/>
            <person name="Ahrendt S."/>
            <person name="Sahu N."/>
            <person name="Indic B."/>
            <person name="Wong-Bajracharya J."/>
            <person name="Merenyi Z."/>
            <person name="Ke H.-M."/>
            <person name="Monk M."/>
            <person name="Kocsube S."/>
            <person name="Drula E."/>
            <person name="Lipzen A."/>
            <person name="Balint B."/>
            <person name="Henrissat B."/>
            <person name="Andreopoulos B."/>
            <person name="Martin F.M."/>
            <person name="Harder C.B."/>
            <person name="Rigling D."/>
            <person name="Ford K.L."/>
            <person name="Foster G.D."/>
            <person name="Pangilinan J."/>
            <person name="Papanicolaou A."/>
            <person name="Barry K."/>
            <person name="LaButti K."/>
            <person name="Viragh M."/>
            <person name="Koriabine M."/>
            <person name="Yan M."/>
            <person name="Riley R."/>
            <person name="Champramary S."/>
            <person name="Plett K.L."/>
            <person name="Tsai I.J."/>
            <person name="Slot J."/>
            <person name="Sipos G."/>
            <person name="Plett J."/>
            <person name="Nagy L.G."/>
            <person name="Grigoriev I.V."/>
        </authorList>
    </citation>
    <scope>NUCLEOTIDE SEQUENCE</scope>
    <source>
        <strain evidence="2">FPL87.14</strain>
    </source>
</reference>
<evidence type="ECO:0000313" key="3">
    <source>
        <dbReference type="Proteomes" id="UP001175226"/>
    </source>
</evidence>
<dbReference type="EMBL" id="JAUEPT010000024">
    <property type="protein sequence ID" value="KAK0442924.1"/>
    <property type="molecule type" value="Genomic_DNA"/>
</dbReference>
<proteinExistence type="predicted"/>
<organism evidence="2 3">
    <name type="scientific">Armillaria borealis</name>
    <dbReference type="NCBI Taxonomy" id="47425"/>
    <lineage>
        <taxon>Eukaryota</taxon>
        <taxon>Fungi</taxon>
        <taxon>Dikarya</taxon>
        <taxon>Basidiomycota</taxon>
        <taxon>Agaricomycotina</taxon>
        <taxon>Agaricomycetes</taxon>
        <taxon>Agaricomycetidae</taxon>
        <taxon>Agaricales</taxon>
        <taxon>Marasmiineae</taxon>
        <taxon>Physalacriaceae</taxon>
        <taxon>Armillaria</taxon>
    </lineage>
</organism>
<sequence>MAAVPPFLHGPGMTPEVFRCLEVWWASKYKDGYNSSFHDLEQLKVAYGFQMNNLMSCRANNARLSSAIDTLQMEYQLLKRRNELLQEDIDSLKNRPH</sequence>
<accession>A0AA39MR35</accession>
<comment type="caution">
    <text evidence="2">The sequence shown here is derived from an EMBL/GenBank/DDBJ whole genome shotgun (WGS) entry which is preliminary data.</text>
</comment>
<evidence type="ECO:0000256" key="1">
    <source>
        <dbReference type="SAM" id="Coils"/>
    </source>
</evidence>
<gene>
    <name evidence="2" type="ORF">EV421DRAFT_1903889</name>
</gene>
<dbReference type="Proteomes" id="UP001175226">
    <property type="component" value="Unassembled WGS sequence"/>
</dbReference>
<feature type="coiled-coil region" evidence="1">
    <location>
        <begin position="61"/>
        <end position="95"/>
    </location>
</feature>
<name>A0AA39MR35_9AGAR</name>
<protein>
    <submittedName>
        <fullName evidence="2">Uncharacterized protein</fullName>
    </submittedName>
</protein>